<dbReference type="Proteomes" id="UP000286501">
    <property type="component" value="Unassembled WGS sequence"/>
</dbReference>
<feature type="transmembrane region" description="Helical" evidence="1">
    <location>
        <begin position="237"/>
        <end position="255"/>
    </location>
</feature>
<dbReference type="EMBL" id="QRIN01000103">
    <property type="protein sequence ID" value="RHG61472.1"/>
    <property type="molecule type" value="Genomic_DNA"/>
</dbReference>
<protein>
    <submittedName>
        <fullName evidence="3">Zinc-ribbon domain-containing protein</fullName>
    </submittedName>
</protein>
<evidence type="ECO:0000259" key="2">
    <source>
        <dbReference type="Pfam" id="PF13240"/>
    </source>
</evidence>
<keyword evidence="1" id="KW-0812">Transmembrane</keyword>
<evidence type="ECO:0000313" key="3">
    <source>
        <dbReference type="EMBL" id="RHG61472.1"/>
    </source>
</evidence>
<sequence length="266" mass="30275">MYCKNCGKQIADDSKFCKYCGTLVDDSMTTNDNSNEIKAEAEIVVSAQEDSSLKVEIKKKKPIMKKSTAANEIVANLKMLGIAFVLWLAYIIGFSIVHQKDIKQMDDNSYYGESCYDPSSLTDHWMEDWQRQYAIKVLMAPDYSKLKHPLKGLEAAAFAMDFIPLSSTDYASIISMNKESALNYANSIAKEKRLSKDLQESLKEKAIVDAQKDKEDFWSTINDYRQSGFKNDLIDNMIWAAIIALSLTILGRYIFKIITWVMKNKT</sequence>
<organism evidence="3 4">
    <name type="scientific">Segatella copri</name>
    <dbReference type="NCBI Taxonomy" id="165179"/>
    <lineage>
        <taxon>Bacteria</taxon>
        <taxon>Pseudomonadati</taxon>
        <taxon>Bacteroidota</taxon>
        <taxon>Bacteroidia</taxon>
        <taxon>Bacteroidales</taxon>
        <taxon>Prevotellaceae</taxon>
        <taxon>Segatella</taxon>
    </lineage>
</organism>
<dbReference type="Pfam" id="PF13240">
    <property type="entry name" value="Zn_Ribbon_1"/>
    <property type="match status" value="1"/>
</dbReference>
<keyword evidence="1" id="KW-1133">Transmembrane helix</keyword>
<feature type="transmembrane region" description="Helical" evidence="1">
    <location>
        <begin position="73"/>
        <end position="97"/>
    </location>
</feature>
<evidence type="ECO:0000313" key="4">
    <source>
        <dbReference type="Proteomes" id="UP000286501"/>
    </source>
</evidence>
<dbReference type="AlphaFoldDB" id="A0A3R6HFK3"/>
<evidence type="ECO:0000256" key="1">
    <source>
        <dbReference type="SAM" id="Phobius"/>
    </source>
</evidence>
<proteinExistence type="predicted"/>
<comment type="caution">
    <text evidence="3">The sequence shown here is derived from an EMBL/GenBank/DDBJ whole genome shotgun (WGS) entry which is preliminary data.</text>
</comment>
<keyword evidence="1" id="KW-0472">Membrane</keyword>
<dbReference type="RefSeq" id="WP_118201778.1">
    <property type="nucleotide sequence ID" value="NZ_QRIE01000106.1"/>
</dbReference>
<dbReference type="InterPro" id="IPR026870">
    <property type="entry name" value="Zinc_ribbon_dom"/>
</dbReference>
<name>A0A3R6HFK3_9BACT</name>
<gene>
    <name evidence="3" type="ORF">DW250_15080</name>
</gene>
<feature type="domain" description="Zinc-ribbon" evidence="2">
    <location>
        <begin position="2"/>
        <end position="22"/>
    </location>
</feature>
<reference evidence="3 4" key="1">
    <citation type="submission" date="2018-08" db="EMBL/GenBank/DDBJ databases">
        <title>A genome reference for cultivated species of the human gut microbiota.</title>
        <authorList>
            <person name="Zou Y."/>
            <person name="Xue W."/>
            <person name="Luo G."/>
        </authorList>
    </citation>
    <scope>NUCLEOTIDE SEQUENCE [LARGE SCALE GENOMIC DNA]</scope>
    <source>
        <strain evidence="3 4">AM22-1</strain>
    </source>
</reference>
<accession>A0A3R6HFK3</accession>